<reference evidence="1 2" key="1">
    <citation type="submission" date="2017-06" db="EMBL/GenBank/DDBJ databases">
        <title>Ant-infecting Ophiocordyceps genomes reveal a high diversity of potential behavioral manipulation genes and a possible major role for enterotoxins.</title>
        <authorList>
            <person name="De Bekker C."/>
            <person name="Evans H.C."/>
            <person name="Brachmann A."/>
            <person name="Hughes D.P."/>
        </authorList>
    </citation>
    <scope>NUCLEOTIDE SEQUENCE [LARGE SCALE GENOMIC DNA]</scope>
    <source>
        <strain evidence="1 2">Map64</strain>
    </source>
</reference>
<dbReference type="AlphaFoldDB" id="A0A2C5X834"/>
<dbReference type="Proteomes" id="UP000226192">
    <property type="component" value="Unassembled WGS sequence"/>
</dbReference>
<evidence type="ECO:0000313" key="1">
    <source>
        <dbReference type="EMBL" id="PHH60639.1"/>
    </source>
</evidence>
<accession>A0A2C5X834</accession>
<organism evidence="1 2">
    <name type="scientific">Ophiocordyceps australis</name>
    <dbReference type="NCBI Taxonomy" id="1399860"/>
    <lineage>
        <taxon>Eukaryota</taxon>
        <taxon>Fungi</taxon>
        <taxon>Dikarya</taxon>
        <taxon>Ascomycota</taxon>
        <taxon>Pezizomycotina</taxon>
        <taxon>Sordariomycetes</taxon>
        <taxon>Hypocreomycetidae</taxon>
        <taxon>Hypocreales</taxon>
        <taxon>Ophiocordycipitaceae</taxon>
        <taxon>Ophiocordyceps</taxon>
    </lineage>
</organism>
<proteinExistence type="predicted"/>
<comment type="caution">
    <text evidence="1">The sequence shown here is derived from an EMBL/GenBank/DDBJ whole genome shotgun (WGS) entry which is preliminary data.</text>
</comment>
<dbReference type="EMBL" id="NJET01000136">
    <property type="protein sequence ID" value="PHH60639.1"/>
    <property type="molecule type" value="Genomic_DNA"/>
</dbReference>
<evidence type="ECO:0000313" key="2">
    <source>
        <dbReference type="Proteomes" id="UP000226192"/>
    </source>
</evidence>
<dbReference type="OrthoDB" id="5151176at2759"/>
<protein>
    <submittedName>
        <fullName evidence="1">Uncharacterized protein</fullName>
    </submittedName>
</protein>
<name>A0A2C5X834_9HYPO</name>
<sequence length="69" mass="7132">MEHFILEAQHSGSISHVHLVSLAPHVARDLRIAVTVVAAAWVAVTAIKQLGAQANATATHDGPTAGTNT</sequence>
<gene>
    <name evidence="1" type="ORF">CDD81_1390</name>
</gene>
<keyword evidence="2" id="KW-1185">Reference proteome</keyword>